<name>R4IV21_VICFA</name>
<proteinExistence type="predicted"/>
<evidence type="ECO:0000313" key="2">
    <source>
        <dbReference type="EMBL" id="AGC78843.1"/>
    </source>
</evidence>
<dbReference type="EMBL" id="KC189947">
    <property type="protein sequence ID" value="AGC78843.1"/>
    <property type="molecule type" value="Genomic_DNA"/>
</dbReference>
<keyword evidence="2" id="KW-0496">Mitochondrion</keyword>
<protein>
    <submittedName>
        <fullName evidence="2">Uncharacterized protein</fullName>
    </submittedName>
</protein>
<accession>R4IV21</accession>
<dbReference type="AlphaFoldDB" id="R4IV21"/>
<keyword evidence="1" id="KW-1133">Transmembrane helix</keyword>
<reference evidence="2" key="1">
    <citation type="journal article" date="2013" name="Front. Plant Sci.">
        <title>Mitochondrial Genome Sequence of the Legume Vicia faba.</title>
        <authorList>
            <person name="Negruk V."/>
        </authorList>
    </citation>
    <scope>NUCLEOTIDE SEQUENCE</scope>
</reference>
<organism evidence="2">
    <name type="scientific">Vicia faba</name>
    <name type="common">Broad bean</name>
    <name type="synonym">Faba vulgaris</name>
    <dbReference type="NCBI Taxonomy" id="3906"/>
    <lineage>
        <taxon>Eukaryota</taxon>
        <taxon>Viridiplantae</taxon>
        <taxon>Streptophyta</taxon>
        <taxon>Embryophyta</taxon>
        <taxon>Tracheophyta</taxon>
        <taxon>Spermatophyta</taxon>
        <taxon>Magnoliopsida</taxon>
        <taxon>eudicotyledons</taxon>
        <taxon>Gunneridae</taxon>
        <taxon>Pentapetalae</taxon>
        <taxon>rosids</taxon>
        <taxon>fabids</taxon>
        <taxon>Fabales</taxon>
        <taxon>Fabaceae</taxon>
        <taxon>Papilionoideae</taxon>
        <taxon>50 kb inversion clade</taxon>
        <taxon>NPAAA clade</taxon>
        <taxon>Hologalegina</taxon>
        <taxon>IRL clade</taxon>
        <taxon>Fabeae</taxon>
        <taxon>Vicia</taxon>
    </lineage>
</organism>
<evidence type="ECO:0000256" key="1">
    <source>
        <dbReference type="SAM" id="Phobius"/>
    </source>
</evidence>
<keyword evidence="1" id="KW-0472">Membrane</keyword>
<sequence>MVTYELKLMRRVSITKNDSTTNSVPRDISNTRPKMDAKNILLSNHHTDSNPTAHDIVRTEWKGKKTILYADVKALSIEAFILAYLFFFREERFPRLRTAIHALFLPTKKSYL</sequence>
<geneLocation type="mitochondrion" evidence="2"/>
<feature type="transmembrane region" description="Helical" evidence="1">
    <location>
        <begin position="67"/>
        <end position="87"/>
    </location>
</feature>
<keyword evidence="1" id="KW-0812">Transmembrane</keyword>